<feature type="transmembrane region" description="Helical" evidence="3">
    <location>
        <begin position="16"/>
        <end position="34"/>
    </location>
</feature>
<dbReference type="InterPro" id="IPR042410">
    <property type="entry name" value="WBSCR13"/>
</dbReference>
<dbReference type="InterPro" id="IPR036322">
    <property type="entry name" value="WD40_repeat_dom_sf"/>
</dbReference>
<sequence length="456" mass="51082">MVEFVSAVTELLSQKVTIFIGAFVLVLVIVINFFRLPKQKRGKVQSPVRDPLPVKVPSDHVPNNKHKKKQPNEKWSQKLSKQNYTHQWMMTSLKGHTAQVNDMDFSSNGKYLATCAEDRVVFIWSTKDFINKDHKYMRFNIDFDHASHVCWSPDSKAFVINKVIENNLEVYKVTRKADGWVSSVTKAKTFAKQYEEETIGIGIAINGKFMMSCSSKNQMILYDLKGSVLAKVDTYLINTFSAKISPCGRFVAASGFAPDVKVWEVQYNKSGEFKQVKRAYELKGHTAGVYDFSFNADSTRMATVSKDGTWKVFDIKIEFEKGEDPHLLKTGSYKNLSNSAHLALSPNGEVLAIATGSSLYFFSTITGDCDKTISNIYNGNITKVLFDSAGDYVLTSGEKHVRVFHNVTGYRTTIASARQKLKMSGNSAATKERLENMIKNAEIFLAKIGEPLRGGG</sequence>
<dbReference type="PANTHER" id="PTHR44321">
    <property type="entry name" value="TRANSDUCIN BETA-LIKE PROTEIN 2"/>
    <property type="match status" value="1"/>
</dbReference>
<dbReference type="SUPFAM" id="SSF50978">
    <property type="entry name" value="WD40 repeat-like"/>
    <property type="match status" value="1"/>
</dbReference>
<evidence type="ECO:0000313" key="5">
    <source>
        <dbReference type="EMBL" id="JAS23662.1"/>
    </source>
</evidence>
<evidence type="ECO:0008006" key="6">
    <source>
        <dbReference type="Google" id="ProtNLM"/>
    </source>
</evidence>
<keyword evidence="3" id="KW-0472">Membrane</keyword>
<proteinExistence type="predicted"/>
<dbReference type="PANTHER" id="PTHR44321:SF1">
    <property type="entry name" value="TRANSDUCIN BETA-LIKE PROTEIN 2"/>
    <property type="match status" value="1"/>
</dbReference>
<dbReference type="PROSITE" id="PS50294">
    <property type="entry name" value="WD_REPEATS_REGION"/>
    <property type="match status" value="2"/>
</dbReference>
<evidence type="ECO:0000256" key="2">
    <source>
        <dbReference type="SAM" id="MobiDB-lite"/>
    </source>
</evidence>
<organism evidence="4">
    <name type="scientific">Clastoptera arizonana</name>
    <name type="common">Arizona spittle bug</name>
    <dbReference type="NCBI Taxonomy" id="38151"/>
    <lineage>
        <taxon>Eukaryota</taxon>
        <taxon>Metazoa</taxon>
        <taxon>Ecdysozoa</taxon>
        <taxon>Arthropoda</taxon>
        <taxon>Hexapoda</taxon>
        <taxon>Insecta</taxon>
        <taxon>Pterygota</taxon>
        <taxon>Neoptera</taxon>
        <taxon>Paraneoptera</taxon>
        <taxon>Hemiptera</taxon>
        <taxon>Auchenorrhyncha</taxon>
        <taxon>Cercopoidea</taxon>
        <taxon>Clastopteridae</taxon>
        <taxon>Clastoptera</taxon>
    </lineage>
</organism>
<accession>A0A1B6D5Z2</accession>
<dbReference type="Pfam" id="PF00400">
    <property type="entry name" value="WD40"/>
    <property type="match status" value="2"/>
</dbReference>
<feature type="repeat" description="WD" evidence="1">
    <location>
        <begin position="282"/>
        <end position="316"/>
    </location>
</feature>
<dbReference type="InterPro" id="IPR015943">
    <property type="entry name" value="WD40/YVTN_repeat-like_dom_sf"/>
</dbReference>
<dbReference type="GO" id="GO:0005783">
    <property type="term" value="C:endoplasmic reticulum"/>
    <property type="evidence" value="ECO:0007669"/>
    <property type="project" value="TreeGrafter"/>
</dbReference>
<gene>
    <name evidence="5" type="ORF">g.18514</name>
    <name evidence="4" type="ORF">g.18515</name>
</gene>
<evidence type="ECO:0000256" key="3">
    <source>
        <dbReference type="SAM" id="Phobius"/>
    </source>
</evidence>
<keyword evidence="3" id="KW-1133">Transmembrane helix</keyword>
<feature type="region of interest" description="Disordered" evidence="2">
    <location>
        <begin position="44"/>
        <end position="77"/>
    </location>
</feature>
<reference evidence="4" key="1">
    <citation type="submission" date="2015-12" db="EMBL/GenBank/DDBJ databases">
        <title>De novo transcriptome assembly of four potential Pierce s Disease insect vectors from Arizona vineyards.</title>
        <authorList>
            <person name="Tassone E.E."/>
        </authorList>
    </citation>
    <scope>NUCLEOTIDE SEQUENCE</scope>
</reference>
<dbReference type="EMBL" id="GEDC01013636">
    <property type="protein sequence ID" value="JAS23662.1"/>
    <property type="molecule type" value="Transcribed_RNA"/>
</dbReference>
<dbReference type="Gene3D" id="2.130.10.10">
    <property type="entry name" value="YVTN repeat-like/Quinoprotein amine dehydrogenase"/>
    <property type="match status" value="2"/>
</dbReference>
<dbReference type="GO" id="GO:0030968">
    <property type="term" value="P:endoplasmic reticulum unfolded protein response"/>
    <property type="evidence" value="ECO:0007669"/>
    <property type="project" value="TreeGrafter"/>
</dbReference>
<name>A0A1B6D5Z2_9HEMI</name>
<keyword evidence="1" id="KW-0853">WD repeat</keyword>
<dbReference type="SMART" id="SM00320">
    <property type="entry name" value="WD40"/>
    <property type="match status" value="4"/>
</dbReference>
<dbReference type="PROSITE" id="PS50082">
    <property type="entry name" value="WD_REPEATS_2"/>
    <property type="match status" value="2"/>
</dbReference>
<dbReference type="InterPro" id="IPR001680">
    <property type="entry name" value="WD40_rpt"/>
</dbReference>
<feature type="repeat" description="WD" evidence="1">
    <location>
        <begin position="93"/>
        <end position="125"/>
    </location>
</feature>
<evidence type="ECO:0000313" key="4">
    <source>
        <dbReference type="EMBL" id="JAS20985.1"/>
    </source>
</evidence>
<dbReference type="AlphaFoldDB" id="A0A1B6D5Z2"/>
<evidence type="ECO:0000256" key="1">
    <source>
        <dbReference type="PROSITE-ProRule" id="PRU00221"/>
    </source>
</evidence>
<protein>
    <recommendedName>
        <fullName evidence="6">Transducin beta-like protein 2</fullName>
    </recommendedName>
</protein>
<keyword evidence="3" id="KW-0812">Transmembrane</keyword>
<dbReference type="EMBL" id="GEDC01016313">
    <property type="protein sequence ID" value="JAS20985.1"/>
    <property type="molecule type" value="Transcribed_RNA"/>
</dbReference>